<keyword evidence="5" id="KW-1185">Reference proteome</keyword>
<dbReference type="STRING" id="33935.ADM90_06845"/>
<evidence type="ECO:0000259" key="2">
    <source>
        <dbReference type="Pfam" id="PF06605"/>
    </source>
</evidence>
<feature type="coiled-coil region" evidence="1">
    <location>
        <begin position="366"/>
        <end position="393"/>
    </location>
</feature>
<evidence type="ECO:0000313" key="4">
    <source>
        <dbReference type="EMBL" id="KOY83020.1"/>
    </source>
</evidence>
<dbReference type="PATRIC" id="fig|33935.3.peg.810"/>
<name>A0A0M9DLT4_9BACI</name>
<proteinExistence type="predicted"/>
<keyword evidence="1" id="KW-0175">Coiled coil</keyword>
<dbReference type="InterPro" id="IPR057796">
    <property type="entry name" value="YOMG-like_N"/>
</dbReference>
<dbReference type="EMBL" id="LGCI01000005">
    <property type="protein sequence ID" value="KOY83020.1"/>
    <property type="molecule type" value="Genomic_DNA"/>
</dbReference>
<dbReference type="Proteomes" id="UP000037977">
    <property type="component" value="Unassembled WGS sequence"/>
</dbReference>
<evidence type="ECO:0000259" key="3">
    <source>
        <dbReference type="Pfam" id="PF24049"/>
    </source>
</evidence>
<feature type="domain" description="YOMG-like N-terminal" evidence="3">
    <location>
        <begin position="19"/>
        <end position="103"/>
    </location>
</feature>
<accession>A0A0M9DLT4</accession>
<dbReference type="Pfam" id="PF24049">
    <property type="entry name" value="YOMG_N"/>
    <property type="match status" value="1"/>
</dbReference>
<gene>
    <name evidence="4" type="ORF">ADM90_06845</name>
</gene>
<evidence type="ECO:0000313" key="5">
    <source>
        <dbReference type="Proteomes" id="UP000037977"/>
    </source>
</evidence>
<sequence>MKLGEINYNLKPDDARIFLCRPDKKTIARIGEAYDILYNTKVSILNEISFKIPTTLIEDGVPVDNKNIDKIKNRYLFKLKYGHITEYFLLNESNKAYSDDEYIQYSALSLGIQLSDKNIRNFEVVSKTLSQITTEILSSVNTIWKLGYVDSYFEEIYRSYEVASNNALEIIYDLAKLWNALIVWDSIKCEIHFYRPENIGKDKGFYIRDGKYLESFNLAINTIDTITRLKVYGQDGLSIHRLNPTGQSYLEDYRYYLYPFKRENGLVVSHSKYLTDSLCMALEDYQALVESLSEKFTNLTTMVTTQNSIIQTEEQKLSALNTQRIVIEDELDLSNANFQSSTLNHQDIIQRLEAKRLEISNQEAFIRSLNYQLSDYENDLNDLREKLARENNFTVEQLAELSNFEIEKEYINDSIIDDEDLMEEGQEVFRTYLEPKIKLDMNLIDFLSIVECQNDWDKLGLGDIVRVRYDRLQVDIKAKITEIAHNFENESISVVIENEFDEENNWLEQLNKAGNTSTIVQMDKWKWNLSEKNNGAINDIINNKWDALKNAVMAGYNQKIEISERGIIVRDLEDPLSWLVIQNGFLAITNDNGESWKHAISKDGIFGERIFGKIISGVNLMIEDESGIWITQGSRTTIYNRQGDEVMYVGLVSENQKDSAGNLIPQDNECFGLVSWNHITRVALTTCEGFSVSKKDNDEWKKVLWANTDGTLYSRHMVAENIKVVNNLDEVILDAENNYFNIGLLDKIVADGKLTTLEKLELIKELYKIHSDYKLLLQQAQKYIRSDRDNLTDVEGAFNVAMQTFPTVYSTTDKYSTSALKNAYLELMNGMSSYIKIINNGYSESQNLHIDMTDPITESTSHIENRGIFVQKFKNYYDEATRLRQQIEDSLFYSGITMGRYHNNLIMNDFGFIAVRSDGKYRAYLNATNGLALQKWENGQWVSKLFATLGDAKWEDGTLYAEGLVTKNLRIVDGDLGDAITFDWLDGITIYGRNGEEIRLNANEAISIYVNGDKKFYVGTDGRLYAKDITTHNLKIVDGFLGEKIIFDQNDGITINGNNGEQIRLNANEGIAIDVHSEPRFWISKDGYLYARKLFIMNGELDEKILESLGEDNSFISDLTVTKLRTYDPNDPDNYVHIKQKFLRFITKSGSTENTKYEMYFEGSGVQAYPVAIWGSGSGNNTNNNKAKQYKTSEGFFTEYIDEGGEKHAINLNTDRTKSIEITTPRTVSIKGGGGSIIMNNSQLEIKFGSNAITMSASGIKVNGTRIDLN</sequence>
<protein>
    <submittedName>
        <fullName evidence="4">Uncharacterized protein</fullName>
    </submittedName>
</protein>
<dbReference type="OrthoDB" id="5090100at2"/>
<evidence type="ECO:0000256" key="1">
    <source>
        <dbReference type="SAM" id="Coils"/>
    </source>
</evidence>
<dbReference type="RefSeq" id="WP_053994265.1">
    <property type="nucleotide sequence ID" value="NZ_CP065643.1"/>
</dbReference>
<feature type="domain" description="Tail spike" evidence="2">
    <location>
        <begin position="114"/>
        <end position="498"/>
    </location>
</feature>
<dbReference type="Pfam" id="PF06605">
    <property type="entry name" value="Prophage_tail"/>
    <property type="match status" value="1"/>
</dbReference>
<comment type="caution">
    <text evidence="4">The sequence shown here is derived from an EMBL/GenBank/DDBJ whole genome shotgun (WGS) entry which is preliminary data.</text>
</comment>
<dbReference type="InterPro" id="IPR010572">
    <property type="entry name" value="Tail_dom"/>
</dbReference>
<organism evidence="4 5">
    <name type="scientific">Lysinibacillus macroides</name>
    <dbReference type="NCBI Taxonomy" id="33935"/>
    <lineage>
        <taxon>Bacteria</taxon>
        <taxon>Bacillati</taxon>
        <taxon>Bacillota</taxon>
        <taxon>Bacilli</taxon>
        <taxon>Bacillales</taxon>
        <taxon>Bacillaceae</taxon>
        <taxon>Lysinibacillus</taxon>
    </lineage>
</organism>
<reference evidence="4 5" key="1">
    <citation type="submission" date="2015-07" db="EMBL/GenBank/DDBJ databases">
        <title>Genome sequencing project for genomic taxonomy and phylogenomics of Bacillus-like bacteria.</title>
        <authorList>
            <person name="Liu B."/>
            <person name="Wang J."/>
            <person name="Zhu Y."/>
            <person name="Liu G."/>
            <person name="Chen Q."/>
            <person name="Chen Z."/>
            <person name="Che J."/>
            <person name="Ge C."/>
            <person name="Shi H."/>
            <person name="Pan Z."/>
            <person name="Liu X."/>
        </authorList>
    </citation>
    <scope>NUCLEOTIDE SEQUENCE [LARGE SCALE GENOMIC DNA]</scope>
    <source>
        <strain evidence="4 5">DSM 54</strain>
    </source>
</reference>
<dbReference type="AlphaFoldDB" id="A0A0M9DLT4"/>